<organism evidence="1 2">
    <name type="scientific">Sphingopyxis indica</name>
    <dbReference type="NCBI Taxonomy" id="436663"/>
    <lineage>
        <taxon>Bacteria</taxon>
        <taxon>Pseudomonadati</taxon>
        <taxon>Pseudomonadota</taxon>
        <taxon>Alphaproteobacteria</taxon>
        <taxon>Sphingomonadales</taxon>
        <taxon>Sphingomonadaceae</taxon>
        <taxon>Sphingopyxis</taxon>
    </lineage>
</organism>
<dbReference type="InterPro" id="IPR013321">
    <property type="entry name" value="Arc_rbn_hlx_hlx"/>
</dbReference>
<reference evidence="1 2" key="1">
    <citation type="submission" date="2017-06" db="EMBL/GenBank/DDBJ databases">
        <authorList>
            <person name="Kim H.J."/>
            <person name="Triplett B.A."/>
        </authorList>
    </citation>
    <scope>NUCLEOTIDE SEQUENCE [LARGE SCALE GENOMIC DNA]</scope>
    <source>
        <strain evidence="1 2">DS15</strain>
    </source>
</reference>
<proteinExistence type="predicted"/>
<dbReference type="Pfam" id="PF19807">
    <property type="entry name" value="DUF6290"/>
    <property type="match status" value="1"/>
</dbReference>
<keyword evidence="2" id="KW-1185">Reference proteome</keyword>
<dbReference type="InterPro" id="IPR010985">
    <property type="entry name" value="Ribbon_hlx_hlx"/>
</dbReference>
<dbReference type="Gene3D" id="1.10.1220.10">
    <property type="entry name" value="Met repressor-like"/>
    <property type="match status" value="1"/>
</dbReference>
<dbReference type="GO" id="GO:0006355">
    <property type="term" value="P:regulation of DNA-templated transcription"/>
    <property type="evidence" value="ECO:0007669"/>
    <property type="project" value="InterPro"/>
</dbReference>
<dbReference type="AlphaFoldDB" id="A0A239HZ95"/>
<dbReference type="Proteomes" id="UP000198339">
    <property type="component" value="Unassembled WGS sequence"/>
</dbReference>
<gene>
    <name evidence="1" type="ORF">SAMN06295955_106207</name>
</gene>
<sequence>MLAIRLDKELEERLSAAAKRSGRTKTALARKAIEEYIDELEDIALLEAALNEAGAGKTISHEQMRRELGLDA</sequence>
<protein>
    <submittedName>
        <fullName evidence="1">RHH-type transcriptional regulator, rel operon repressor / antitoxin RelB</fullName>
    </submittedName>
</protein>
<accession>A0A239HZ95</accession>
<evidence type="ECO:0000313" key="1">
    <source>
        <dbReference type="EMBL" id="SNS86707.1"/>
    </source>
</evidence>
<dbReference type="OrthoDB" id="9812023at2"/>
<dbReference type="EMBL" id="FZPA01000006">
    <property type="protein sequence ID" value="SNS86707.1"/>
    <property type="molecule type" value="Genomic_DNA"/>
</dbReference>
<name>A0A239HZ95_9SPHN</name>
<evidence type="ECO:0000313" key="2">
    <source>
        <dbReference type="Proteomes" id="UP000198339"/>
    </source>
</evidence>
<dbReference type="InterPro" id="IPR046257">
    <property type="entry name" value="DUF6290"/>
</dbReference>
<dbReference type="SUPFAM" id="SSF47598">
    <property type="entry name" value="Ribbon-helix-helix"/>
    <property type="match status" value="1"/>
</dbReference>
<dbReference type="RefSeq" id="WP_089215959.1">
    <property type="nucleotide sequence ID" value="NZ_FZPA01000006.1"/>
</dbReference>